<proteinExistence type="predicted"/>
<sequence length="139" mass="14598">MDLKNQINKLAEDFAQGVLAAMRSASLDELVGAGARTASAPAKSKAAAAAPRPARGGAPAKSPRGRGGRLHRRSDEEIGAVGDNIIGLLKAHPEGLRAEQIRAELGLEAKELPRPLKDLVAGKKVKTKGQKRATTYFAK</sequence>
<organism evidence="2 3">
    <name type="scientific">Pendulispora rubella</name>
    <dbReference type="NCBI Taxonomy" id="2741070"/>
    <lineage>
        <taxon>Bacteria</taxon>
        <taxon>Pseudomonadati</taxon>
        <taxon>Myxococcota</taxon>
        <taxon>Myxococcia</taxon>
        <taxon>Myxococcales</taxon>
        <taxon>Sorangiineae</taxon>
        <taxon>Pendulisporaceae</taxon>
        <taxon>Pendulispora</taxon>
    </lineage>
</organism>
<name>A0ABZ2LBK7_9BACT</name>
<evidence type="ECO:0000313" key="3">
    <source>
        <dbReference type="Proteomes" id="UP001374803"/>
    </source>
</evidence>
<reference evidence="2" key="1">
    <citation type="submission" date="2021-12" db="EMBL/GenBank/DDBJ databases">
        <title>Discovery of the Pendulisporaceae a myxobacterial family with distinct sporulation behavior and unique specialized metabolism.</title>
        <authorList>
            <person name="Garcia R."/>
            <person name="Popoff A."/>
            <person name="Bader C.D."/>
            <person name="Loehr J."/>
            <person name="Walesch S."/>
            <person name="Walt C."/>
            <person name="Boldt J."/>
            <person name="Bunk B."/>
            <person name="Haeckl F.J.F.P.J."/>
            <person name="Gunesch A.P."/>
            <person name="Birkelbach J."/>
            <person name="Nuebel U."/>
            <person name="Pietschmann T."/>
            <person name="Bach T."/>
            <person name="Mueller R."/>
        </authorList>
    </citation>
    <scope>NUCLEOTIDE SEQUENCE</scope>
    <source>
        <strain evidence="2">MSr11367</strain>
    </source>
</reference>
<accession>A0ABZ2LBK7</accession>
<evidence type="ECO:0000313" key="2">
    <source>
        <dbReference type="EMBL" id="WXB08303.1"/>
    </source>
</evidence>
<keyword evidence="3" id="KW-1185">Reference proteome</keyword>
<evidence type="ECO:0000256" key="1">
    <source>
        <dbReference type="SAM" id="MobiDB-lite"/>
    </source>
</evidence>
<feature type="compositionally biased region" description="Basic residues" evidence="1">
    <location>
        <begin position="63"/>
        <end position="72"/>
    </location>
</feature>
<feature type="compositionally biased region" description="Low complexity" evidence="1">
    <location>
        <begin position="38"/>
        <end position="62"/>
    </location>
</feature>
<evidence type="ECO:0008006" key="4">
    <source>
        <dbReference type="Google" id="ProtNLM"/>
    </source>
</evidence>
<dbReference type="Proteomes" id="UP001374803">
    <property type="component" value="Chromosome"/>
</dbReference>
<feature type="region of interest" description="Disordered" evidence="1">
    <location>
        <begin position="35"/>
        <end position="76"/>
    </location>
</feature>
<dbReference type="EMBL" id="CP089983">
    <property type="protein sequence ID" value="WXB08303.1"/>
    <property type="molecule type" value="Genomic_DNA"/>
</dbReference>
<gene>
    <name evidence="2" type="ORF">LVJ94_13790</name>
</gene>
<protein>
    <recommendedName>
        <fullName evidence="4">DNA-binding protein</fullName>
    </recommendedName>
</protein>
<dbReference type="RefSeq" id="WP_394837978.1">
    <property type="nucleotide sequence ID" value="NZ_CP089929.1"/>
</dbReference>